<evidence type="ECO:0000313" key="2">
    <source>
        <dbReference type="Proteomes" id="UP000441925"/>
    </source>
</evidence>
<evidence type="ECO:0008006" key="3">
    <source>
        <dbReference type="Google" id="ProtNLM"/>
    </source>
</evidence>
<dbReference type="RefSeq" id="WP_154541434.1">
    <property type="nucleotide sequence ID" value="NZ_JAXDSU010000037.1"/>
</dbReference>
<accession>A0A6N7VG22</accession>
<dbReference type="Proteomes" id="UP000441925">
    <property type="component" value="Unassembled WGS sequence"/>
</dbReference>
<name>A0A6N7VG22_9FIRM</name>
<evidence type="ECO:0000313" key="1">
    <source>
        <dbReference type="EMBL" id="MSS78390.1"/>
    </source>
</evidence>
<protein>
    <recommendedName>
        <fullName evidence="3">FeS cluster biogenesis domain-containing protein</fullName>
    </recommendedName>
</protein>
<dbReference type="AlphaFoldDB" id="A0A6N7VG22"/>
<dbReference type="EMBL" id="VULQ01000010">
    <property type="protein sequence ID" value="MSS78390.1"/>
    <property type="molecule type" value="Genomic_DNA"/>
</dbReference>
<gene>
    <name evidence="1" type="ORF">FYJ26_08265</name>
</gene>
<proteinExistence type="predicted"/>
<reference evidence="1 2" key="1">
    <citation type="submission" date="2019-08" db="EMBL/GenBank/DDBJ databases">
        <title>In-depth cultivation of the pig gut microbiome towards novel bacterial diversity and tailored functional studies.</title>
        <authorList>
            <person name="Wylensek D."/>
            <person name="Hitch T.C.A."/>
            <person name="Clavel T."/>
        </authorList>
    </citation>
    <scope>NUCLEOTIDE SEQUENCE [LARGE SCALE GENOMIC DNA]</scope>
    <source>
        <strain evidence="1 2">WCA-380-WT-2B</strain>
    </source>
</reference>
<keyword evidence="2" id="KW-1185">Reference proteome</keyword>
<comment type="caution">
    <text evidence="1">The sequence shown here is derived from an EMBL/GenBank/DDBJ whole genome shotgun (WGS) entry which is preliminary data.</text>
</comment>
<organism evidence="1 2">
    <name type="scientific">Anaerococcus porci</name>
    <dbReference type="NCBI Taxonomy" id="2652269"/>
    <lineage>
        <taxon>Bacteria</taxon>
        <taxon>Bacillati</taxon>
        <taxon>Bacillota</taxon>
        <taxon>Tissierellia</taxon>
        <taxon>Tissierellales</taxon>
        <taxon>Peptoniphilaceae</taxon>
        <taxon>Anaerococcus</taxon>
    </lineage>
</organism>
<sequence length="103" mass="12252">MKIKFDEKSKKYIKKNKIKNIVIQVDRNSKQACCGLGSIDFEVFINSKHKVKNFKHINKNDLEIYYEPSLEFYFKDDDEILIKIIGFLNFKKLYVANEVNVLK</sequence>